<dbReference type="Proteomes" id="UP000278143">
    <property type="component" value="Unassembled WGS sequence"/>
</dbReference>
<dbReference type="GO" id="GO:0005829">
    <property type="term" value="C:cytosol"/>
    <property type="evidence" value="ECO:0007669"/>
    <property type="project" value="TreeGrafter"/>
</dbReference>
<feature type="non-terminal residue" evidence="9">
    <location>
        <position position="1"/>
    </location>
</feature>
<name>A0A4P9YT67_9FUNG</name>
<dbReference type="PRINTS" id="PR00862">
    <property type="entry name" value="PROLIGOPTASE"/>
</dbReference>
<dbReference type="GO" id="GO:0070012">
    <property type="term" value="F:oligopeptidase activity"/>
    <property type="evidence" value="ECO:0007669"/>
    <property type="project" value="TreeGrafter"/>
</dbReference>
<dbReference type="InterPro" id="IPR002470">
    <property type="entry name" value="Peptidase_S9A"/>
</dbReference>
<evidence type="ECO:0000256" key="2">
    <source>
        <dbReference type="ARBA" id="ARBA00005228"/>
    </source>
</evidence>
<dbReference type="GO" id="GO:0006508">
    <property type="term" value="P:proteolysis"/>
    <property type="evidence" value="ECO:0007669"/>
    <property type="project" value="UniProtKB-KW"/>
</dbReference>
<dbReference type="OrthoDB" id="248387at2759"/>
<dbReference type="InterPro" id="IPR001375">
    <property type="entry name" value="Peptidase_S9_cat"/>
</dbReference>
<dbReference type="AlphaFoldDB" id="A0A4P9YT67"/>
<dbReference type="Gene3D" id="2.130.10.120">
    <property type="entry name" value="Prolyl oligopeptidase, N-terminal domain"/>
    <property type="match status" value="1"/>
</dbReference>
<dbReference type="SUPFAM" id="SSF53474">
    <property type="entry name" value="alpha/beta-Hydrolases"/>
    <property type="match status" value="1"/>
</dbReference>
<dbReference type="PANTHER" id="PTHR42881">
    <property type="entry name" value="PROLYL ENDOPEPTIDASE"/>
    <property type="match status" value="1"/>
</dbReference>
<feature type="domain" description="Peptidase S9 prolyl oligopeptidase catalytic" evidence="7">
    <location>
        <begin position="523"/>
        <end position="692"/>
    </location>
</feature>
<protein>
    <recommendedName>
        <fullName evidence="6">Prolyl endopeptidase</fullName>
        <ecNumber evidence="6">3.4.21.-</ecNumber>
    </recommendedName>
</protein>
<reference evidence="10" key="1">
    <citation type="journal article" date="2018" name="Nat. Microbiol.">
        <title>Leveraging single-cell genomics to expand the fungal tree of life.</title>
        <authorList>
            <person name="Ahrendt S.R."/>
            <person name="Quandt C.A."/>
            <person name="Ciobanu D."/>
            <person name="Clum A."/>
            <person name="Salamov A."/>
            <person name="Andreopoulos B."/>
            <person name="Cheng J.F."/>
            <person name="Woyke T."/>
            <person name="Pelin A."/>
            <person name="Henrissat B."/>
            <person name="Reynolds N.K."/>
            <person name="Benny G.L."/>
            <person name="Smith M.E."/>
            <person name="James T.Y."/>
            <person name="Grigoriev I.V."/>
        </authorList>
    </citation>
    <scope>NUCLEOTIDE SEQUENCE [LARGE SCALE GENOMIC DNA]</scope>
    <source>
        <strain evidence="10">Benny S71-1</strain>
    </source>
</reference>
<evidence type="ECO:0000259" key="7">
    <source>
        <dbReference type="Pfam" id="PF00326"/>
    </source>
</evidence>
<organism evidence="9 10">
    <name type="scientific">Syncephalis pseudoplumigaleata</name>
    <dbReference type="NCBI Taxonomy" id="1712513"/>
    <lineage>
        <taxon>Eukaryota</taxon>
        <taxon>Fungi</taxon>
        <taxon>Fungi incertae sedis</taxon>
        <taxon>Zoopagomycota</taxon>
        <taxon>Zoopagomycotina</taxon>
        <taxon>Zoopagomycetes</taxon>
        <taxon>Zoopagales</taxon>
        <taxon>Piptocephalidaceae</taxon>
        <taxon>Syncephalis</taxon>
    </lineage>
</organism>
<dbReference type="GO" id="GO:0004252">
    <property type="term" value="F:serine-type endopeptidase activity"/>
    <property type="evidence" value="ECO:0007669"/>
    <property type="project" value="UniProtKB-UniRule"/>
</dbReference>
<accession>A0A4P9YT67</accession>
<dbReference type="EMBL" id="KZ991530">
    <property type="protein sequence ID" value="RKP22898.1"/>
    <property type="molecule type" value="Genomic_DNA"/>
</dbReference>
<feature type="domain" description="Peptidase S9A N-terminal" evidence="8">
    <location>
        <begin position="4"/>
        <end position="421"/>
    </location>
</feature>
<evidence type="ECO:0000313" key="10">
    <source>
        <dbReference type="Proteomes" id="UP000278143"/>
    </source>
</evidence>
<dbReference type="Pfam" id="PF02897">
    <property type="entry name" value="Peptidase_S9_N"/>
    <property type="match status" value="1"/>
</dbReference>
<keyword evidence="4 6" id="KW-0378">Hydrolase</keyword>
<evidence type="ECO:0000313" key="9">
    <source>
        <dbReference type="EMBL" id="RKP22898.1"/>
    </source>
</evidence>
<keyword evidence="10" id="KW-1185">Reference proteome</keyword>
<evidence type="ECO:0000256" key="4">
    <source>
        <dbReference type="ARBA" id="ARBA00022801"/>
    </source>
</evidence>
<dbReference type="EC" id="3.4.21.-" evidence="6"/>
<dbReference type="InterPro" id="IPR029058">
    <property type="entry name" value="AB_hydrolase_fold"/>
</dbReference>
<dbReference type="Pfam" id="PF00326">
    <property type="entry name" value="Peptidase_S9"/>
    <property type="match status" value="1"/>
</dbReference>
<comment type="catalytic activity">
    <reaction evidence="1">
        <text>Hydrolysis of Pro-|-Xaa &gt;&gt; Ala-|-Xaa in oligopeptides.</text>
        <dbReference type="EC" id="3.4.21.26"/>
    </reaction>
</comment>
<gene>
    <name evidence="9" type="ORF">SYNPS1DRAFT_19399</name>
</gene>
<evidence type="ECO:0000256" key="6">
    <source>
        <dbReference type="RuleBase" id="RU368024"/>
    </source>
</evidence>
<keyword evidence="5 6" id="KW-0720">Serine protease</keyword>
<evidence type="ECO:0000256" key="1">
    <source>
        <dbReference type="ARBA" id="ARBA00001070"/>
    </source>
</evidence>
<comment type="similarity">
    <text evidence="2 6">Belongs to the peptidase S9A family.</text>
</comment>
<evidence type="ECO:0000259" key="8">
    <source>
        <dbReference type="Pfam" id="PF02897"/>
    </source>
</evidence>
<evidence type="ECO:0000256" key="3">
    <source>
        <dbReference type="ARBA" id="ARBA00022670"/>
    </source>
</evidence>
<evidence type="ECO:0000256" key="5">
    <source>
        <dbReference type="ARBA" id="ARBA00022825"/>
    </source>
</evidence>
<sequence length="698" mass="77805">WPYPAARRDDSIIDTLHGQQIADPYRWLENANSTETKAFVEAENKVAMDYLKQDSKQAAYKQTIGQLKSYDEVRYIRKRPNYYFTNIQVKEDKKRFRIYRQKTLKGKKELFLELGAPDQDGPFYVGNPKHSPTGKFLVYSIGPYPHNTITRVACAEKVKGLCEDKGHTTDVIEGPSAFHITWSHDDRGFFYTKSVKPSDKQASSDANAGPGNALYYHRLGTQQSQDQLISLPPGIAGWISAVDLSSDGNWLMISLNNNSTTSLWVAPMDQNSKGVPQKPSFRKLADTGEGSYSYIGTHGSRLYFLTHWSTSQSKVVAYDVNAPNGQFVDVFTARNGHEITGAYAFARNHILVGYIQGGISTLAVYEMGTGKHVRDIPLPVGMVYSVWAQPEDGEVFFGCESLLNPETIYRYDFASEALSTINEAKVSGFDAAAFEVRQVSVAGKNGASFPMFIAARKGIQLDGSHPAMISALPRNGPTYAPWFNNLGGVFMQHFRGIYVLASIDYVPPGDSGSDKKNGQHQFQHDIDNIKSASAYLAQHKYTKPALLTVHGTSAEATAVAAAVNQAPDQFGCALIERGVMDLSRLPRDDRDFTLQHPFGNPAKKEDFDRMLKYSPLQNIDDNRTYPAMLLITNTDPFHNVPWHSYKMAAELQHKLPKNPRPLMLREYSIGNNWSAYHSTRLADMLSFIATSLGLKQNA</sequence>
<dbReference type="InterPro" id="IPR051167">
    <property type="entry name" value="Prolyl_oligopep/macrocyclase"/>
</dbReference>
<dbReference type="InterPro" id="IPR023302">
    <property type="entry name" value="Pept_S9A_N"/>
</dbReference>
<proteinExistence type="inferred from homology"/>
<keyword evidence="3 6" id="KW-0645">Protease</keyword>
<dbReference type="SUPFAM" id="SSF50993">
    <property type="entry name" value="Peptidase/esterase 'gauge' domain"/>
    <property type="match status" value="1"/>
</dbReference>
<dbReference type="PANTHER" id="PTHR42881:SF2">
    <property type="entry name" value="PROLYL ENDOPEPTIDASE"/>
    <property type="match status" value="1"/>
</dbReference>
<dbReference type="Gene3D" id="3.40.50.1820">
    <property type="entry name" value="alpha/beta hydrolase"/>
    <property type="match status" value="1"/>
</dbReference>